<keyword evidence="3" id="KW-0315">Glutamine amidotransferase</keyword>
<name>U4V5F1_9HYPH</name>
<sequence>MPIRTIVWGENIHEQINETVRSVYPDGMHNTIAGALNEDSAIEATTATLQEPEHGLTEERLAETDVLVWWGGHKDHGGVSDEVVERVARRVFEGMGLIVLHSGHFSKIFKRLMGTPCALKWREAGERERLWVVNRGHPITQGLDENFVLENEEMYGGEQFSVPEPLETVLISWFAGGEVFRSGGMTWRRGAGNVFYFRPGHETYPTYHDANVRTVLRNSVKWAYNPQPAWAGIHTAPNVPVDQAPEPIVERGPKLHKPGEAGYR</sequence>
<comment type="caution">
    <text evidence="3">The sequence shown here is derived from an EMBL/GenBank/DDBJ whole genome shotgun (WGS) entry which is preliminary data.</text>
</comment>
<dbReference type="Gene3D" id="3.40.50.880">
    <property type="match status" value="1"/>
</dbReference>
<dbReference type="InterPro" id="IPR029010">
    <property type="entry name" value="ThuA-like"/>
</dbReference>
<dbReference type="EMBL" id="ASXJ01000185">
    <property type="protein sequence ID" value="ERM01225.1"/>
    <property type="molecule type" value="Genomic_DNA"/>
</dbReference>
<protein>
    <submittedName>
        <fullName evidence="3">Glutamine amidotransferase</fullName>
    </submittedName>
</protein>
<dbReference type="InterPro" id="IPR009381">
    <property type="entry name" value="Trehalose_catabolism_ThuA_prok"/>
</dbReference>
<dbReference type="PATRIC" id="fig|1337887.3.peg.3315"/>
<evidence type="ECO:0000313" key="4">
    <source>
        <dbReference type="Proteomes" id="UP000016842"/>
    </source>
</evidence>
<dbReference type="PIRSF" id="PIRSF030013">
    <property type="entry name" value="ThuA"/>
    <property type="match status" value="1"/>
</dbReference>
<accession>U4V5F1</accession>
<evidence type="ECO:0000256" key="1">
    <source>
        <dbReference type="SAM" id="MobiDB-lite"/>
    </source>
</evidence>
<dbReference type="SUPFAM" id="SSF52317">
    <property type="entry name" value="Class I glutamine amidotransferase-like"/>
    <property type="match status" value="1"/>
</dbReference>
<reference evidence="3 4" key="1">
    <citation type="journal article" date="2014" name="FEMS Microbiol. Lett.">
        <title>Genome sequencing analysis reveals virulence-related gene content of Ochrobactrum intermedium strain 229E, a urease-positive strain isolated from the human gastric niche.</title>
        <authorList>
            <person name="Kulkarni G.J."/>
            <person name="Shetty S."/>
            <person name="Dharne M.S."/>
            <person name="Shouche Y.S."/>
        </authorList>
    </citation>
    <scope>NUCLEOTIDE SEQUENCE [LARGE SCALE GENOMIC DNA]</scope>
    <source>
        <strain evidence="3 4">229E</strain>
    </source>
</reference>
<gene>
    <name evidence="3" type="ORF">Q644_22850</name>
</gene>
<keyword evidence="3" id="KW-0808">Transferase</keyword>
<dbReference type="Proteomes" id="UP000016842">
    <property type="component" value="Unassembled WGS sequence"/>
</dbReference>
<dbReference type="GO" id="GO:0016740">
    <property type="term" value="F:transferase activity"/>
    <property type="evidence" value="ECO:0007669"/>
    <property type="project" value="UniProtKB-KW"/>
</dbReference>
<organism evidence="3 4">
    <name type="scientific">Brucella intermedia 229E</name>
    <dbReference type="NCBI Taxonomy" id="1337887"/>
    <lineage>
        <taxon>Bacteria</taxon>
        <taxon>Pseudomonadati</taxon>
        <taxon>Pseudomonadota</taxon>
        <taxon>Alphaproteobacteria</taxon>
        <taxon>Hyphomicrobiales</taxon>
        <taxon>Brucellaceae</taxon>
        <taxon>Brucella/Ochrobactrum group</taxon>
        <taxon>Brucella</taxon>
    </lineage>
</organism>
<feature type="compositionally biased region" description="Basic and acidic residues" evidence="1">
    <location>
        <begin position="248"/>
        <end position="264"/>
    </location>
</feature>
<evidence type="ECO:0000313" key="3">
    <source>
        <dbReference type="EMBL" id="ERM01225.1"/>
    </source>
</evidence>
<feature type="region of interest" description="Disordered" evidence="1">
    <location>
        <begin position="244"/>
        <end position="264"/>
    </location>
</feature>
<dbReference type="Pfam" id="PF06283">
    <property type="entry name" value="ThuA"/>
    <property type="match status" value="1"/>
</dbReference>
<evidence type="ECO:0000259" key="2">
    <source>
        <dbReference type="Pfam" id="PF06283"/>
    </source>
</evidence>
<dbReference type="InterPro" id="IPR029062">
    <property type="entry name" value="Class_I_gatase-like"/>
</dbReference>
<proteinExistence type="predicted"/>
<feature type="domain" description="ThuA-like" evidence="2">
    <location>
        <begin position="6"/>
        <end position="223"/>
    </location>
</feature>
<dbReference type="AlphaFoldDB" id="U4V5F1"/>